<dbReference type="KEGG" id="smaa:IT774_00400"/>
<feature type="domain" description="DnaJ-related protein N-terminal" evidence="1">
    <location>
        <begin position="12"/>
        <end position="91"/>
    </location>
</feature>
<dbReference type="InterPro" id="IPR021059">
    <property type="entry name" value="DnaJ-related_N"/>
</dbReference>
<reference evidence="2 3" key="1">
    <citation type="submission" date="2020-11" db="EMBL/GenBank/DDBJ databases">
        <title>Complete genome sequence for Salinimonas sp. strain G2-b.</title>
        <authorList>
            <person name="Park S.-J."/>
        </authorList>
    </citation>
    <scope>NUCLEOTIDE SEQUENCE [LARGE SCALE GENOMIC DNA]</scope>
    <source>
        <strain evidence="2 3">G2-b</strain>
    </source>
</reference>
<protein>
    <recommendedName>
        <fullName evidence="1">DnaJ-related protein N-terminal domain-containing protein</fullName>
    </recommendedName>
</protein>
<accession>A0A7S9DXH1</accession>
<organism evidence="2 3">
    <name type="scientific">Salinimonas marina</name>
    <dbReference type="NCBI Taxonomy" id="2785918"/>
    <lineage>
        <taxon>Bacteria</taxon>
        <taxon>Pseudomonadati</taxon>
        <taxon>Pseudomonadota</taxon>
        <taxon>Gammaproteobacteria</taxon>
        <taxon>Alteromonadales</taxon>
        <taxon>Alteromonadaceae</taxon>
        <taxon>Alteromonas/Salinimonas group</taxon>
        <taxon>Salinimonas</taxon>
    </lineage>
</organism>
<dbReference type="AlphaFoldDB" id="A0A7S9DXH1"/>
<dbReference type="Pfam" id="PF12339">
    <property type="entry name" value="DNAJ_related"/>
    <property type="match status" value="1"/>
</dbReference>
<proteinExistence type="predicted"/>
<evidence type="ECO:0000259" key="1">
    <source>
        <dbReference type="Pfam" id="PF12339"/>
    </source>
</evidence>
<sequence length="104" mass="11673">MSKTDHPLLLTLRQALEAERACLRNGISEYQLIQKLTGAPYCIFDADALGDNLTLFQTHFLLFHCLYQIQQDWIHNAEKLQISALSIKLVSVAGETLSCLPVAE</sequence>
<dbReference type="Proteomes" id="UP000595095">
    <property type="component" value="Chromosome"/>
</dbReference>
<gene>
    <name evidence="2" type="ORF">IT774_00400</name>
</gene>
<dbReference type="EMBL" id="CP064795">
    <property type="protein sequence ID" value="QPG05786.1"/>
    <property type="molecule type" value="Genomic_DNA"/>
</dbReference>
<keyword evidence="3" id="KW-1185">Reference proteome</keyword>
<evidence type="ECO:0000313" key="3">
    <source>
        <dbReference type="Proteomes" id="UP000595095"/>
    </source>
</evidence>
<evidence type="ECO:0000313" key="2">
    <source>
        <dbReference type="EMBL" id="QPG05786.1"/>
    </source>
</evidence>
<name>A0A7S9DXH1_9ALTE</name>